<dbReference type="GO" id="GO:0004497">
    <property type="term" value="F:monooxygenase activity"/>
    <property type="evidence" value="ECO:0007669"/>
    <property type="project" value="UniProtKB-KW"/>
</dbReference>
<dbReference type="PROSITE" id="PS00086">
    <property type="entry name" value="CYTOCHROME_P450"/>
    <property type="match status" value="1"/>
</dbReference>
<evidence type="ECO:0000256" key="5">
    <source>
        <dbReference type="ARBA" id="ARBA00023004"/>
    </source>
</evidence>
<sequence length="456" mass="49674">MARLTPSGAVPAPGPGVRPPGPAEDLELSGIRADPLAFLENLTTEYGDLCSHRTSDRTVWFANSPELARHILKDNYTNYTKAGTPDDFMLTPLLGKGLLTSNGARWERQRRLCAPSFRRVAVESFDGLMVAAALDLAAVWGEAADRGETVRVDHDVTALTLRVVTAALLGSEVASVGHRFGQAVDDINRFIGHFDGASSGDGEFRARLRAYAGAKGFLDRVVDTMIRARRLTGPQGGSGDLLDAMLGAPGRDVDSLSAQEVHDQVLTMVMAGHETTAKALSWTLHLLGRHPEHAARVRAEIDRVVGTRSPTAADLPGLVHTRRCLDEAVRLFPPVWLISRLAVHDDLLGGFRVPAGTLVCVSPWTLHRHPQHWEAPEEYRPERRHDRAGHSYLPFGGGPRVCIGQAFATTEAMLVLTVVLQRLRLTRAPGSPVVPEALVTLRPRDGLVMRVERRHG</sequence>
<dbReference type="InterPro" id="IPR050196">
    <property type="entry name" value="Cytochrome_P450_Monoox"/>
</dbReference>
<keyword evidence="5 7" id="KW-0408">Iron</keyword>
<dbReference type="PRINTS" id="PR00385">
    <property type="entry name" value="P450"/>
</dbReference>
<dbReference type="AlphaFoldDB" id="A0AA90K138"/>
<name>A0AA90K138_9ACTN</name>
<reference evidence="10" key="1">
    <citation type="submission" date="2023-05" db="EMBL/GenBank/DDBJ databases">
        <title>Streptantibioticus silvisoli sp. nov., acidotolerant actinomycetes 1 from pine litter.</title>
        <authorList>
            <person name="Swiecimska M."/>
            <person name="Golinska P."/>
            <person name="Sangal V."/>
            <person name="Wachnowicz B."/>
            <person name="Goodfellow M."/>
        </authorList>
    </citation>
    <scope>NUCLEOTIDE SEQUENCE</scope>
    <source>
        <strain evidence="10">SL13</strain>
    </source>
</reference>
<evidence type="ECO:0000256" key="9">
    <source>
        <dbReference type="SAM" id="MobiDB-lite"/>
    </source>
</evidence>
<dbReference type="SUPFAM" id="SSF48264">
    <property type="entry name" value="Cytochrome P450"/>
    <property type="match status" value="1"/>
</dbReference>
<keyword evidence="3 7" id="KW-0479">Metal-binding</keyword>
<accession>A0AA90K138</accession>
<dbReference type="Pfam" id="PF00067">
    <property type="entry name" value="p450"/>
    <property type="match status" value="1"/>
</dbReference>
<dbReference type="RefSeq" id="WP_271312398.1">
    <property type="nucleotide sequence ID" value="NZ_JABXJJ020000047.1"/>
</dbReference>
<dbReference type="InterPro" id="IPR001128">
    <property type="entry name" value="Cyt_P450"/>
</dbReference>
<evidence type="ECO:0000256" key="4">
    <source>
        <dbReference type="ARBA" id="ARBA00023002"/>
    </source>
</evidence>
<dbReference type="InterPro" id="IPR017972">
    <property type="entry name" value="Cyt_P450_CS"/>
</dbReference>
<feature type="compositionally biased region" description="Pro residues" evidence="9">
    <location>
        <begin position="12"/>
        <end position="22"/>
    </location>
</feature>
<evidence type="ECO:0000256" key="3">
    <source>
        <dbReference type="ARBA" id="ARBA00022723"/>
    </source>
</evidence>
<gene>
    <name evidence="10" type="ORF">POF50_030085</name>
</gene>
<protein>
    <submittedName>
        <fullName evidence="10">Cytochrome P450</fullName>
    </submittedName>
</protein>
<dbReference type="GO" id="GO:0005506">
    <property type="term" value="F:iron ion binding"/>
    <property type="evidence" value="ECO:0007669"/>
    <property type="project" value="InterPro"/>
</dbReference>
<evidence type="ECO:0000256" key="6">
    <source>
        <dbReference type="ARBA" id="ARBA00023033"/>
    </source>
</evidence>
<evidence type="ECO:0000256" key="2">
    <source>
        <dbReference type="ARBA" id="ARBA00022617"/>
    </source>
</evidence>
<comment type="similarity">
    <text evidence="1 8">Belongs to the cytochrome P450 family.</text>
</comment>
<keyword evidence="6 8" id="KW-0503">Monooxygenase</keyword>
<organism evidence="10">
    <name type="scientific">Streptantibioticus silvisoli</name>
    <dbReference type="NCBI Taxonomy" id="2705255"/>
    <lineage>
        <taxon>Bacteria</taxon>
        <taxon>Bacillati</taxon>
        <taxon>Actinomycetota</taxon>
        <taxon>Actinomycetes</taxon>
        <taxon>Kitasatosporales</taxon>
        <taxon>Streptomycetaceae</taxon>
        <taxon>Streptantibioticus</taxon>
    </lineage>
</organism>
<dbReference type="Gene3D" id="1.10.630.10">
    <property type="entry name" value="Cytochrome P450"/>
    <property type="match status" value="1"/>
</dbReference>
<evidence type="ECO:0000313" key="10">
    <source>
        <dbReference type="EMBL" id="MDI5973541.1"/>
    </source>
</evidence>
<dbReference type="InterPro" id="IPR036396">
    <property type="entry name" value="Cyt_P450_sf"/>
</dbReference>
<dbReference type="GO" id="GO:0016705">
    <property type="term" value="F:oxidoreductase activity, acting on paired donors, with incorporation or reduction of molecular oxygen"/>
    <property type="evidence" value="ECO:0007669"/>
    <property type="project" value="InterPro"/>
</dbReference>
<feature type="binding site" description="axial binding residue" evidence="7">
    <location>
        <position position="402"/>
    </location>
    <ligand>
        <name>heme</name>
        <dbReference type="ChEBI" id="CHEBI:30413"/>
    </ligand>
    <ligandPart>
        <name>Fe</name>
        <dbReference type="ChEBI" id="CHEBI:18248"/>
    </ligandPart>
</feature>
<comment type="caution">
    <text evidence="10">The sequence shown here is derived from an EMBL/GenBank/DDBJ whole genome shotgun (WGS) entry which is preliminary data.</text>
</comment>
<dbReference type="GO" id="GO:0020037">
    <property type="term" value="F:heme binding"/>
    <property type="evidence" value="ECO:0007669"/>
    <property type="project" value="InterPro"/>
</dbReference>
<dbReference type="EMBL" id="JABXJJ020000047">
    <property type="protein sequence ID" value="MDI5973541.1"/>
    <property type="molecule type" value="Genomic_DNA"/>
</dbReference>
<proteinExistence type="inferred from homology"/>
<feature type="region of interest" description="Disordered" evidence="9">
    <location>
        <begin position="1"/>
        <end position="25"/>
    </location>
</feature>
<keyword evidence="2 7" id="KW-0349">Heme</keyword>
<dbReference type="PANTHER" id="PTHR24291">
    <property type="entry name" value="CYTOCHROME P450 FAMILY 4"/>
    <property type="match status" value="1"/>
</dbReference>
<dbReference type="PANTHER" id="PTHR24291:SF50">
    <property type="entry name" value="BIFUNCTIONAL ALBAFLAVENONE MONOOXYGENASE_TERPENE SYNTHASE"/>
    <property type="match status" value="1"/>
</dbReference>
<evidence type="ECO:0000256" key="7">
    <source>
        <dbReference type="PIRSR" id="PIRSR602401-1"/>
    </source>
</evidence>
<evidence type="ECO:0000256" key="8">
    <source>
        <dbReference type="RuleBase" id="RU000461"/>
    </source>
</evidence>
<dbReference type="PRINTS" id="PR00463">
    <property type="entry name" value="EP450I"/>
</dbReference>
<comment type="cofactor">
    <cofactor evidence="7">
        <name>heme</name>
        <dbReference type="ChEBI" id="CHEBI:30413"/>
    </cofactor>
</comment>
<evidence type="ECO:0000256" key="1">
    <source>
        <dbReference type="ARBA" id="ARBA00010617"/>
    </source>
</evidence>
<feature type="compositionally biased region" description="Low complexity" evidence="9">
    <location>
        <begin position="1"/>
        <end position="11"/>
    </location>
</feature>
<keyword evidence="4 8" id="KW-0560">Oxidoreductase</keyword>
<dbReference type="InterPro" id="IPR002401">
    <property type="entry name" value="Cyt_P450_E_grp-I"/>
</dbReference>